<feature type="transmembrane region" description="Helical" evidence="12">
    <location>
        <begin position="6"/>
        <end position="25"/>
    </location>
</feature>
<evidence type="ECO:0000313" key="14">
    <source>
        <dbReference type="EMBL" id="MYZ49698.1"/>
    </source>
</evidence>
<evidence type="ECO:0000256" key="11">
    <source>
        <dbReference type="ARBA" id="ARBA00023201"/>
    </source>
</evidence>
<dbReference type="Pfam" id="PF00999">
    <property type="entry name" value="Na_H_Exchanger"/>
    <property type="match status" value="1"/>
</dbReference>
<dbReference type="AlphaFoldDB" id="A0A964WV57"/>
<dbReference type="GO" id="GO:0051453">
    <property type="term" value="P:regulation of intracellular pH"/>
    <property type="evidence" value="ECO:0007669"/>
    <property type="project" value="TreeGrafter"/>
</dbReference>
<proteinExistence type="inferred from homology"/>
<feature type="transmembrane region" description="Helical" evidence="12">
    <location>
        <begin position="102"/>
        <end position="128"/>
    </location>
</feature>
<feature type="domain" description="Cation/H+ exchanger transmembrane" evidence="13">
    <location>
        <begin position="14"/>
        <end position="409"/>
    </location>
</feature>
<dbReference type="InterPro" id="IPR006153">
    <property type="entry name" value="Cation/H_exchanger_TM"/>
</dbReference>
<name>A0A964WV57_9HYPH</name>
<comment type="subcellular location">
    <subcellularLocation>
        <location evidence="1">Cell membrane</location>
        <topology evidence="1">Multi-pass membrane protein</topology>
    </subcellularLocation>
</comment>
<evidence type="ECO:0000256" key="12">
    <source>
        <dbReference type="SAM" id="Phobius"/>
    </source>
</evidence>
<feature type="transmembrane region" description="Helical" evidence="12">
    <location>
        <begin position="235"/>
        <end position="254"/>
    </location>
</feature>
<feature type="transmembrane region" description="Helical" evidence="12">
    <location>
        <begin position="32"/>
        <end position="53"/>
    </location>
</feature>
<evidence type="ECO:0000256" key="9">
    <source>
        <dbReference type="ARBA" id="ARBA00023065"/>
    </source>
</evidence>
<organism evidence="14 15">
    <name type="scientific">Propylenella binzhouense</name>
    <dbReference type="NCBI Taxonomy" id="2555902"/>
    <lineage>
        <taxon>Bacteria</taxon>
        <taxon>Pseudomonadati</taxon>
        <taxon>Pseudomonadota</taxon>
        <taxon>Alphaproteobacteria</taxon>
        <taxon>Hyphomicrobiales</taxon>
        <taxon>Propylenellaceae</taxon>
        <taxon>Propylenella</taxon>
    </lineage>
</organism>
<evidence type="ECO:0000256" key="7">
    <source>
        <dbReference type="ARBA" id="ARBA00022989"/>
    </source>
</evidence>
<accession>A0A964WV57</accession>
<keyword evidence="15" id="KW-1185">Reference proteome</keyword>
<evidence type="ECO:0000256" key="3">
    <source>
        <dbReference type="ARBA" id="ARBA00022448"/>
    </source>
</evidence>
<evidence type="ECO:0000256" key="5">
    <source>
        <dbReference type="ARBA" id="ARBA00022475"/>
    </source>
</evidence>
<evidence type="ECO:0000313" key="15">
    <source>
        <dbReference type="Proteomes" id="UP000773614"/>
    </source>
</evidence>
<dbReference type="OrthoDB" id="9774146at2"/>
<gene>
    <name evidence="14" type="ORF">E4O86_18495</name>
</gene>
<dbReference type="GO" id="GO:0015386">
    <property type="term" value="F:potassium:proton antiporter activity"/>
    <property type="evidence" value="ECO:0007669"/>
    <property type="project" value="TreeGrafter"/>
</dbReference>
<feature type="transmembrane region" description="Helical" evidence="12">
    <location>
        <begin position="206"/>
        <end position="228"/>
    </location>
</feature>
<dbReference type="InterPro" id="IPR018422">
    <property type="entry name" value="Cation/H_exchanger_CPA1"/>
</dbReference>
<keyword evidence="9" id="KW-0406">Ion transport</keyword>
<evidence type="ECO:0000256" key="10">
    <source>
        <dbReference type="ARBA" id="ARBA00023136"/>
    </source>
</evidence>
<dbReference type="PANTHER" id="PTHR10110:SF195">
    <property type="entry name" value="NA(+)_H(+) ANTIPORTER NHAS2"/>
    <property type="match status" value="1"/>
</dbReference>
<keyword evidence="4" id="KW-0050">Antiport</keyword>
<keyword evidence="8" id="KW-0915">Sodium</keyword>
<sequence length="415" mass="43598">MLTLFELAAALLVLSAVFGWINTRFFRLPQTIGLVTMALFASLALIGFDHLFPGSPLREFVTGTLAQIDFFDVVMHGMLAFLLFAGALHVDFAELSHERWPVGVLATVGVVLSTALVGAGFWLLARFVGIEMPFAWALVFGALVSPTDPVAVLSLLKSVRVPETLEVKIAGESLFNDGVGVVVFTALLAVAVGGGGGPGVLHVGEIFVVEALGGVALGVAAGAIAVRAMQSIDNYPVEVLISLALVTGLYALAIRIGTSGPLAVVAAGLLVGNRGAATAMSDLTQRYLFGFWELVDELLNSVLFLLIGLEVLVIAVDRSLLGFGLAAIPLVLVARLCSVSAPMLVAPLRRTFTRGSLPVLTWGGLRGGISVALALSLPESPYREPVLLATYCVVIFSVVIQGLTIPVLIRRIGFE</sequence>
<dbReference type="EMBL" id="SPKJ01000090">
    <property type="protein sequence ID" value="MYZ49698.1"/>
    <property type="molecule type" value="Genomic_DNA"/>
</dbReference>
<keyword evidence="3" id="KW-0813">Transport</keyword>
<dbReference type="PANTHER" id="PTHR10110">
    <property type="entry name" value="SODIUM/HYDROGEN EXCHANGER"/>
    <property type="match status" value="1"/>
</dbReference>
<evidence type="ECO:0000256" key="2">
    <source>
        <dbReference type="ARBA" id="ARBA00007367"/>
    </source>
</evidence>
<evidence type="ECO:0000256" key="4">
    <source>
        <dbReference type="ARBA" id="ARBA00022449"/>
    </source>
</evidence>
<keyword evidence="11" id="KW-0739">Sodium transport</keyword>
<dbReference type="GO" id="GO:0098719">
    <property type="term" value="P:sodium ion import across plasma membrane"/>
    <property type="evidence" value="ECO:0007669"/>
    <property type="project" value="TreeGrafter"/>
</dbReference>
<comment type="caution">
    <text evidence="14">The sequence shown here is derived from an EMBL/GenBank/DDBJ whole genome shotgun (WGS) entry which is preliminary data.</text>
</comment>
<keyword evidence="7 12" id="KW-1133">Transmembrane helix</keyword>
<reference evidence="14" key="1">
    <citation type="submission" date="2019-03" db="EMBL/GenBank/DDBJ databases">
        <title>Afifella sp. nov., isolated from activated sludge.</title>
        <authorList>
            <person name="Li Q."/>
            <person name="Liu Y."/>
        </authorList>
    </citation>
    <scope>NUCLEOTIDE SEQUENCE</scope>
    <source>
        <strain evidence="14">L72</strain>
    </source>
</reference>
<keyword evidence="6 12" id="KW-0812">Transmembrane</keyword>
<feature type="transmembrane region" description="Helical" evidence="12">
    <location>
        <begin position="298"/>
        <end position="316"/>
    </location>
</feature>
<evidence type="ECO:0000256" key="6">
    <source>
        <dbReference type="ARBA" id="ARBA00022692"/>
    </source>
</evidence>
<feature type="transmembrane region" description="Helical" evidence="12">
    <location>
        <begin position="73"/>
        <end position="90"/>
    </location>
</feature>
<dbReference type="GO" id="GO:0005886">
    <property type="term" value="C:plasma membrane"/>
    <property type="evidence" value="ECO:0007669"/>
    <property type="project" value="UniProtKB-SubCell"/>
</dbReference>
<evidence type="ECO:0000259" key="13">
    <source>
        <dbReference type="Pfam" id="PF00999"/>
    </source>
</evidence>
<feature type="transmembrane region" description="Helical" evidence="12">
    <location>
        <begin position="322"/>
        <end position="345"/>
    </location>
</feature>
<protein>
    <submittedName>
        <fullName evidence="14">Sodium:proton antiporter</fullName>
    </submittedName>
</protein>
<comment type="similarity">
    <text evidence="2">Belongs to the monovalent cation:proton antiporter 1 (CPA1) transporter (TC 2.A.36) family.</text>
</comment>
<feature type="transmembrane region" description="Helical" evidence="12">
    <location>
        <begin position="388"/>
        <end position="409"/>
    </location>
</feature>
<evidence type="ECO:0000256" key="1">
    <source>
        <dbReference type="ARBA" id="ARBA00004651"/>
    </source>
</evidence>
<feature type="transmembrane region" description="Helical" evidence="12">
    <location>
        <begin position="357"/>
        <end position="376"/>
    </location>
</feature>
<keyword evidence="10 12" id="KW-0472">Membrane</keyword>
<dbReference type="Gene3D" id="6.10.140.1330">
    <property type="match status" value="1"/>
</dbReference>
<feature type="transmembrane region" description="Helical" evidence="12">
    <location>
        <begin position="174"/>
        <end position="194"/>
    </location>
</feature>
<keyword evidence="5" id="KW-1003">Cell membrane</keyword>
<dbReference type="GO" id="GO:0015385">
    <property type="term" value="F:sodium:proton antiporter activity"/>
    <property type="evidence" value="ECO:0007669"/>
    <property type="project" value="InterPro"/>
</dbReference>
<dbReference type="Proteomes" id="UP000773614">
    <property type="component" value="Unassembled WGS sequence"/>
</dbReference>
<evidence type="ECO:0000256" key="8">
    <source>
        <dbReference type="ARBA" id="ARBA00023053"/>
    </source>
</evidence>
<feature type="transmembrane region" description="Helical" evidence="12">
    <location>
        <begin position="260"/>
        <end position="277"/>
    </location>
</feature>
<dbReference type="RefSeq" id="WP_161142040.1">
    <property type="nucleotide sequence ID" value="NZ_SPKJ01000090.1"/>
</dbReference>
<feature type="transmembrane region" description="Helical" evidence="12">
    <location>
        <begin position="134"/>
        <end position="153"/>
    </location>
</feature>